<evidence type="ECO:0008006" key="3">
    <source>
        <dbReference type="Google" id="ProtNLM"/>
    </source>
</evidence>
<comment type="caution">
    <text evidence="1">The sequence shown here is derived from an EMBL/GenBank/DDBJ whole genome shotgun (WGS) entry which is preliminary data.</text>
</comment>
<gene>
    <name evidence="1" type="ORF">B7Z12_19460</name>
</gene>
<evidence type="ECO:0000313" key="1">
    <source>
        <dbReference type="EMBL" id="OYW98643.1"/>
    </source>
</evidence>
<protein>
    <recommendedName>
        <fullName evidence="3">Transcriptional regulator, AbiEi antitoxin, Type IV TA system</fullName>
    </recommendedName>
</protein>
<proteinExistence type="predicted"/>
<dbReference type="EMBL" id="NCDQ01000483">
    <property type="protein sequence ID" value="OYW98643.1"/>
    <property type="molecule type" value="Genomic_DNA"/>
</dbReference>
<accession>A0A258CTD9</accession>
<evidence type="ECO:0000313" key="2">
    <source>
        <dbReference type="Proteomes" id="UP000215616"/>
    </source>
</evidence>
<dbReference type="Proteomes" id="UP000215616">
    <property type="component" value="Unassembled WGS sequence"/>
</dbReference>
<reference evidence="1 2" key="1">
    <citation type="submission" date="2017-03" db="EMBL/GenBank/DDBJ databases">
        <title>Lifting the veil on microbial sulfur biogeochemistry in mining wastewaters.</title>
        <authorList>
            <person name="Kantor R.S."/>
            <person name="Colenbrander Nelson T."/>
            <person name="Marshall S."/>
            <person name="Bennett D."/>
            <person name="Apte S."/>
            <person name="Camacho D."/>
            <person name="Thomas B.C."/>
            <person name="Warren L.A."/>
            <person name="Banfield J.F."/>
        </authorList>
    </citation>
    <scope>NUCLEOTIDE SEQUENCE [LARGE SCALE GENOMIC DNA]</scope>
    <source>
        <strain evidence="1">32-67-7</strain>
    </source>
</reference>
<organism evidence="1 2">
    <name type="scientific">Caulobacter vibrioides</name>
    <name type="common">Caulobacter crescentus</name>
    <dbReference type="NCBI Taxonomy" id="155892"/>
    <lineage>
        <taxon>Bacteria</taxon>
        <taxon>Pseudomonadati</taxon>
        <taxon>Pseudomonadota</taxon>
        <taxon>Alphaproteobacteria</taxon>
        <taxon>Caulobacterales</taxon>
        <taxon>Caulobacteraceae</taxon>
        <taxon>Caulobacter</taxon>
    </lineage>
</organism>
<sequence>MGKLADFQRHLRPGKVYRRADLAQWSSAVDRHIQASVRDGRLVKLAGGLYSVPKQTAFGQAPADDVALIEAFLKGSPYLKVSPNLYNGLGVGLTQLHNRTIVYNHKRHGRFRLGGREFDFRIKPRLPAKLTLEFLLVDLVNNLGDLGEDRSATLARVKAAAQNYPAARLRRAAEDYGKVGTRKFFDQALNAPDLEHA</sequence>
<dbReference type="AlphaFoldDB" id="A0A258CTD9"/>
<name>A0A258CTD9_CAUVI</name>